<dbReference type="GO" id="GO:0003700">
    <property type="term" value="F:DNA-binding transcription factor activity"/>
    <property type="evidence" value="ECO:0007669"/>
    <property type="project" value="InterPro"/>
</dbReference>
<dbReference type="GO" id="GO:0003677">
    <property type="term" value="F:DNA binding"/>
    <property type="evidence" value="ECO:0007669"/>
    <property type="project" value="UniProtKB-KW"/>
</dbReference>
<evidence type="ECO:0000256" key="6">
    <source>
        <dbReference type="ARBA" id="ARBA00023125"/>
    </source>
</evidence>
<dbReference type="PANTHER" id="PTHR46577:SF1">
    <property type="entry name" value="HTH-TYPE TRANSCRIPTIONAL REGULATORY PROTEIN GABR"/>
    <property type="match status" value="1"/>
</dbReference>
<dbReference type="Pfam" id="PF00155">
    <property type="entry name" value="Aminotran_1_2"/>
    <property type="match status" value="1"/>
</dbReference>
<keyword evidence="3" id="KW-0808">Transferase</keyword>
<protein>
    <submittedName>
        <fullName evidence="9">Putative HTH-type transcriptional regulator YhdI</fullName>
    </submittedName>
</protein>
<evidence type="ECO:0000313" key="9">
    <source>
        <dbReference type="EMBL" id="GEB35742.1"/>
    </source>
</evidence>
<dbReference type="InterPro" id="IPR036388">
    <property type="entry name" value="WH-like_DNA-bd_sf"/>
</dbReference>
<sequence length="473" mass="53752">MEFTPTLHNDASEPLYRQLYRQISKQIVSGEIAAGTRMPSIRQMAEASGVAKNTVEAAYQQLLAEGYLTSRERSGFFAAQVEVWGEPEQGGADIRQKAWSLKKKKGDHLSCRFNFHGSVVDTKHFPYAAWRSCMLEALDRYPDDFAFYGDDQGEWELREQLASYLRRARTLACTPEQIWIGTGLQQSLSFLCLLLADRHRVIAVEEPGYADARIVFSQHGYEVVPIPLDADGLSIQCLAQSGATVVYTTPSHQYPYGMVMPIAQRQRLLQWAERTNGIIIENDYDGEFRYNVQPTPSLQGLDREGRVVYVGNFSKAFSPALRMDYMVLPAELLERYLQSFQAYPAVVSRHLQRTMQLFMQKGHWEKHVRKMRTIYQRKHAILLQAIRDYMPPTVTVLGHSAGLHILLAVHTKQCEAELIAAAWEAGIRVYSSGRNWMTAPDMELPRIIVGFGGMEEDDIREGIRLLAKAWPDA</sequence>
<evidence type="ECO:0000256" key="1">
    <source>
        <dbReference type="ARBA" id="ARBA00001933"/>
    </source>
</evidence>
<proteinExistence type="inferred from homology"/>
<dbReference type="PANTHER" id="PTHR46577">
    <property type="entry name" value="HTH-TYPE TRANSCRIPTIONAL REGULATORY PROTEIN GABR"/>
    <property type="match status" value="1"/>
</dbReference>
<dbReference type="InterPro" id="IPR036390">
    <property type="entry name" value="WH_DNA-bd_sf"/>
</dbReference>
<comment type="cofactor">
    <cofactor evidence="1">
        <name>pyridoxal 5'-phosphate</name>
        <dbReference type="ChEBI" id="CHEBI:597326"/>
    </cofactor>
</comment>
<dbReference type="SMART" id="SM00345">
    <property type="entry name" value="HTH_GNTR"/>
    <property type="match status" value="1"/>
</dbReference>
<dbReference type="GO" id="GO:0030170">
    <property type="term" value="F:pyridoxal phosphate binding"/>
    <property type="evidence" value="ECO:0007669"/>
    <property type="project" value="InterPro"/>
</dbReference>
<gene>
    <name evidence="9" type="primary">yhdI</name>
    <name evidence="9" type="ORF">BPA01_53220</name>
</gene>
<dbReference type="InterPro" id="IPR015424">
    <property type="entry name" value="PyrdxlP-dep_Trfase"/>
</dbReference>
<dbReference type="AlphaFoldDB" id="A0A4Y3PMH5"/>
<reference evidence="9 10" key="1">
    <citation type="submission" date="2019-06" db="EMBL/GenBank/DDBJ databases">
        <title>Whole genome shotgun sequence of Brevibacillus parabrevis NBRC 12334.</title>
        <authorList>
            <person name="Hosoyama A."/>
            <person name="Uohara A."/>
            <person name="Ohji S."/>
            <person name="Ichikawa N."/>
        </authorList>
    </citation>
    <scope>NUCLEOTIDE SEQUENCE [LARGE SCALE GENOMIC DNA]</scope>
    <source>
        <strain evidence="9 10">NBRC 12334</strain>
    </source>
</reference>
<keyword evidence="6" id="KW-0238">DNA-binding</keyword>
<keyword evidence="10" id="KW-1185">Reference proteome</keyword>
<evidence type="ECO:0000256" key="5">
    <source>
        <dbReference type="ARBA" id="ARBA00023015"/>
    </source>
</evidence>
<name>A0A4Y3PMH5_BREPA</name>
<dbReference type="PROSITE" id="PS50949">
    <property type="entry name" value="HTH_GNTR"/>
    <property type="match status" value="1"/>
</dbReference>
<dbReference type="InterPro" id="IPR015421">
    <property type="entry name" value="PyrdxlP-dep_Trfase_major"/>
</dbReference>
<evidence type="ECO:0000256" key="3">
    <source>
        <dbReference type="ARBA" id="ARBA00022576"/>
    </source>
</evidence>
<dbReference type="Gene3D" id="3.40.640.10">
    <property type="entry name" value="Type I PLP-dependent aspartate aminotransferase-like (Major domain)"/>
    <property type="match status" value="1"/>
</dbReference>
<dbReference type="Pfam" id="PF00392">
    <property type="entry name" value="GntR"/>
    <property type="match status" value="1"/>
</dbReference>
<evidence type="ECO:0000256" key="2">
    <source>
        <dbReference type="ARBA" id="ARBA00005384"/>
    </source>
</evidence>
<evidence type="ECO:0000313" key="10">
    <source>
        <dbReference type="Proteomes" id="UP000316882"/>
    </source>
</evidence>
<organism evidence="9 10">
    <name type="scientific">Brevibacillus parabrevis</name>
    <dbReference type="NCBI Taxonomy" id="54914"/>
    <lineage>
        <taxon>Bacteria</taxon>
        <taxon>Bacillati</taxon>
        <taxon>Bacillota</taxon>
        <taxon>Bacilli</taxon>
        <taxon>Bacillales</taxon>
        <taxon>Paenibacillaceae</taxon>
        <taxon>Brevibacillus</taxon>
    </lineage>
</organism>
<comment type="similarity">
    <text evidence="2">In the C-terminal section; belongs to the class-I pyridoxal-phosphate-dependent aminotransferase family.</text>
</comment>
<keyword evidence="5" id="KW-0805">Transcription regulation</keyword>
<dbReference type="InterPro" id="IPR000524">
    <property type="entry name" value="Tscrpt_reg_HTH_GntR"/>
</dbReference>
<dbReference type="EMBL" id="BJMH01000052">
    <property type="protein sequence ID" value="GEB35742.1"/>
    <property type="molecule type" value="Genomic_DNA"/>
</dbReference>
<dbReference type="CDD" id="cd00609">
    <property type="entry name" value="AAT_like"/>
    <property type="match status" value="1"/>
</dbReference>
<evidence type="ECO:0000256" key="7">
    <source>
        <dbReference type="ARBA" id="ARBA00023163"/>
    </source>
</evidence>
<dbReference type="RefSeq" id="WP_122963845.1">
    <property type="nucleotide sequence ID" value="NZ_BJMH01000052.1"/>
</dbReference>
<keyword evidence="4" id="KW-0663">Pyridoxal phosphate</keyword>
<keyword evidence="3" id="KW-0032">Aminotransferase</keyword>
<dbReference type="CDD" id="cd07377">
    <property type="entry name" value="WHTH_GntR"/>
    <property type="match status" value="1"/>
</dbReference>
<evidence type="ECO:0000256" key="4">
    <source>
        <dbReference type="ARBA" id="ARBA00022898"/>
    </source>
</evidence>
<comment type="caution">
    <text evidence="9">The sequence shown here is derived from an EMBL/GenBank/DDBJ whole genome shotgun (WGS) entry which is preliminary data.</text>
</comment>
<dbReference type="InterPro" id="IPR004839">
    <property type="entry name" value="Aminotransferase_I/II_large"/>
</dbReference>
<dbReference type="STRING" id="54914.AV540_10355"/>
<dbReference type="Gene3D" id="1.10.10.10">
    <property type="entry name" value="Winged helix-like DNA-binding domain superfamily/Winged helix DNA-binding domain"/>
    <property type="match status" value="1"/>
</dbReference>
<dbReference type="Proteomes" id="UP000316882">
    <property type="component" value="Unassembled WGS sequence"/>
</dbReference>
<accession>A0A4Y3PMH5</accession>
<feature type="domain" description="HTH gntR-type" evidence="8">
    <location>
        <begin position="13"/>
        <end position="81"/>
    </location>
</feature>
<dbReference type="InterPro" id="IPR051446">
    <property type="entry name" value="HTH_trans_reg/aminotransferase"/>
</dbReference>
<evidence type="ECO:0000259" key="8">
    <source>
        <dbReference type="PROSITE" id="PS50949"/>
    </source>
</evidence>
<keyword evidence="7" id="KW-0804">Transcription</keyword>
<dbReference type="SUPFAM" id="SSF53383">
    <property type="entry name" value="PLP-dependent transferases"/>
    <property type="match status" value="1"/>
</dbReference>
<dbReference type="SUPFAM" id="SSF46785">
    <property type="entry name" value="Winged helix' DNA-binding domain"/>
    <property type="match status" value="1"/>
</dbReference>
<dbReference type="GO" id="GO:0008483">
    <property type="term" value="F:transaminase activity"/>
    <property type="evidence" value="ECO:0007669"/>
    <property type="project" value="UniProtKB-KW"/>
</dbReference>